<keyword evidence="7 9" id="KW-0472">Membrane</keyword>
<comment type="similarity">
    <text evidence="2">Belongs to the ABC transporter superfamily. ABCB family. Multidrug resistance exporter (TC 3.A.1.201) subfamily.</text>
</comment>
<dbReference type="InterPro" id="IPR036640">
    <property type="entry name" value="ABC1_TM_sf"/>
</dbReference>
<dbReference type="PROSITE" id="PS50893">
    <property type="entry name" value="ABC_TRANSPORTER_2"/>
    <property type="match status" value="1"/>
</dbReference>
<evidence type="ECO:0008006" key="14">
    <source>
        <dbReference type="Google" id="ProtNLM"/>
    </source>
</evidence>
<feature type="transmembrane region" description="Helical" evidence="9">
    <location>
        <begin position="170"/>
        <end position="191"/>
    </location>
</feature>
<dbReference type="GO" id="GO:0015421">
    <property type="term" value="F:ABC-type oligopeptide transporter activity"/>
    <property type="evidence" value="ECO:0007669"/>
    <property type="project" value="TreeGrafter"/>
</dbReference>
<gene>
    <name evidence="12" type="ORF">PHATR_18473</name>
</gene>
<dbReference type="eggNOG" id="KOG0058">
    <property type="taxonomic scope" value="Eukaryota"/>
</dbReference>
<dbReference type="PANTHER" id="PTHR43394">
    <property type="entry name" value="ATP-DEPENDENT PERMEASE MDL1, MITOCHONDRIAL"/>
    <property type="match status" value="1"/>
</dbReference>
<dbReference type="InterPro" id="IPR003439">
    <property type="entry name" value="ABC_transporter-like_ATP-bd"/>
</dbReference>
<evidence type="ECO:0000313" key="12">
    <source>
        <dbReference type="EMBL" id="ACI65772.1"/>
    </source>
</evidence>
<dbReference type="PANTHER" id="PTHR43394:SF1">
    <property type="entry name" value="ATP-BINDING CASSETTE SUB-FAMILY B MEMBER 10, MITOCHONDRIAL"/>
    <property type="match status" value="1"/>
</dbReference>
<dbReference type="Pfam" id="PF00005">
    <property type="entry name" value="ABC_tran"/>
    <property type="match status" value="1"/>
</dbReference>
<keyword evidence="3 9" id="KW-0812">Transmembrane</keyword>
<evidence type="ECO:0000256" key="5">
    <source>
        <dbReference type="ARBA" id="ARBA00022840"/>
    </source>
</evidence>
<protein>
    <recommendedName>
        <fullName evidence="14">ABC transporter</fullName>
    </recommendedName>
</protein>
<sequence length="645" mass="70750">MMIDSEKASDETSKEGFPTEDVPRPNADDAPDVPSFGRLLTLAKPEWTMLAVAFILMVGAEGLGLYNPVLLADAYDYLINPLLTTSERMTEINGVMALVLILHGAGVVGGFFRVAIMQSAGERIVARLRYDLYSSILSQDIAFFDKTKSGELVSRLSSDTTLLQKATSQAVPEVCVGFVKLVASIAIMFWISAPLAGVTLACVFLIFVVVIPFGKWIGALSKRYQDALGKAQTRSTEALGAMRTVQSFAAEDRERARYREVIGDPMQFPFWYPTDHKKHETTYSVGFFKSIVNSGFYSIIFGVGFGCLYISLWFGFKLVNDGDISLGDLTAFQSYVFQIGASLGQTSAAITQLVEAKGASGRVFYLLDRVPSIPTPLLGDDKNDEEVPPTPLKPESMMGAVAFNNVSFSYPSRPDLPVLRNFSLSILPNTTAALVGSSGAGKSTVVALIQRFYDVTDGSVTIDGNDIRDLDVKWLRRRVGYVQQEPSVFGLSVRENITYGVDRMVSQEELEACCEKANAHDFIAQWPNGYETLVGERGIQLSGGQKQRLAIARSLLVDPRILLLDEATSALDAESEHLVQEAIDKAAEGRTTIIVAHRLSTIRRASQIVVVDDHQIIDVGSHDALLERCPKYQDLIRRQSVFSTK</sequence>
<dbReference type="FunCoup" id="B5Y4J0">
    <property type="interactions" value="10"/>
</dbReference>
<proteinExistence type="inferred from homology"/>
<dbReference type="Gene3D" id="1.20.1560.10">
    <property type="entry name" value="ABC transporter type 1, transmembrane domain"/>
    <property type="match status" value="1"/>
</dbReference>
<dbReference type="OMA" id="IEYIFHA"/>
<feature type="transmembrane region" description="Helical" evidence="9">
    <location>
        <begin position="92"/>
        <end position="116"/>
    </location>
</feature>
<dbReference type="InterPro" id="IPR011527">
    <property type="entry name" value="ABC1_TM_dom"/>
</dbReference>
<dbReference type="RefSeq" id="XP_002186302.1">
    <property type="nucleotide sequence ID" value="XM_002186266.1"/>
</dbReference>
<comment type="subcellular location">
    <subcellularLocation>
        <location evidence="1">Membrane</location>
        <topology evidence="1">Multi-pass membrane protein</topology>
    </subcellularLocation>
</comment>
<dbReference type="Pfam" id="PF00664">
    <property type="entry name" value="ABC_membrane"/>
    <property type="match status" value="2"/>
</dbReference>
<evidence type="ECO:0000313" key="13">
    <source>
        <dbReference type="Proteomes" id="UP000000759"/>
    </source>
</evidence>
<dbReference type="SUPFAM" id="SSF52540">
    <property type="entry name" value="P-loop containing nucleoside triphosphate hydrolases"/>
    <property type="match status" value="1"/>
</dbReference>
<dbReference type="PaxDb" id="2850-Phatr18473"/>
<feature type="transmembrane region" description="Helical" evidence="9">
    <location>
        <begin position="47"/>
        <end position="72"/>
    </location>
</feature>
<evidence type="ECO:0000256" key="4">
    <source>
        <dbReference type="ARBA" id="ARBA00022741"/>
    </source>
</evidence>
<feature type="transmembrane region" description="Helical" evidence="9">
    <location>
        <begin position="296"/>
        <end position="316"/>
    </location>
</feature>
<keyword evidence="5" id="KW-0067">ATP-binding</keyword>
<evidence type="ECO:0000259" key="11">
    <source>
        <dbReference type="PROSITE" id="PS50929"/>
    </source>
</evidence>
<dbReference type="HOGENOM" id="CLU_000604_84_3_1"/>
<dbReference type="GeneID" id="7204277"/>
<dbReference type="InterPro" id="IPR017871">
    <property type="entry name" value="ABC_transporter-like_CS"/>
</dbReference>
<accession>B5Y4J0</accession>
<dbReference type="InParanoid" id="B5Y4J0"/>
<organism evidence="12 13">
    <name type="scientific">Phaeodactylum tricornutum (strain CCAP 1055/1)</name>
    <dbReference type="NCBI Taxonomy" id="556484"/>
    <lineage>
        <taxon>Eukaryota</taxon>
        <taxon>Sar</taxon>
        <taxon>Stramenopiles</taxon>
        <taxon>Ochrophyta</taxon>
        <taxon>Bacillariophyta</taxon>
        <taxon>Bacillariophyceae</taxon>
        <taxon>Bacillariophycidae</taxon>
        <taxon>Naviculales</taxon>
        <taxon>Phaeodactylaceae</taxon>
        <taxon>Phaeodactylum</taxon>
    </lineage>
</organism>
<dbReference type="GO" id="GO:0016887">
    <property type="term" value="F:ATP hydrolysis activity"/>
    <property type="evidence" value="ECO:0007669"/>
    <property type="project" value="InterPro"/>
</dbReference>
<dbReference type="PROSITE" id="PS00211">
    <property type="entry name" value="ABC_TRANSPORTER_1"/>
    <property type="match status" value="1"/>
</dbReference>
<dbReference type="AlphaFoldDB" id="B5Y4J0"/>
<dbReference type="Proteomes" id="UP000000759">
    <property type="component" value="Chromosome 3"/>
</dbReference>
<dbReference type="KEGG" id="pti:PHATR_18473"/>
<feature type="domain" description="ABC transmembrane type-1" evidence="11">
    <location>
        <begin position="51"/>
        <end position="355"/>
    </location>
</feature>
<dbReference type="EMBL" id="CP001142">
    <property type="protein sequence ID" value="ACI65772.1"/>
    <property type="molecule type" value="Genomic_DNA"/>
</dbReference>
<dbReference type="SMART" id="SM00382">
    <property type="entry name" value="AAA"/>
    <property type="match status" value="1"/>
</dbReference>
<evidence type="ECO:0000256" key="1">
    <source>
        <dbReference type="ARBA" id="ARBA00004141"/>
    </source>
</evidence>
<feature type="domain" description="ABC transporter" evidence="10">
    <location>
        <begin position="401"/>
        <end position="638"/>
    </location>
</feature>
<evidence type="ECO:0000259" key="10">
    <source>
        <dbReference type="PROSITE" id="PS50893"/>
    </source>
</evidence>
<evidence type="ECO:0000256" key="7">
    <source>
        <dbReference type="ARBA" id="ARBA00023136"/>
    </source>
</evidence>
<dbReference type="OrthoDB" id="6500128at2759"/>
<reference evidence="12 13" key="1">
    <citation type="journal article" date="2008" name="Nature">
        <title>The Phaeodactylum genome reveals the evolutionary history of diatom genomes.</title>
        <authorList>
            <person name="Bowler C."/>
            <person name="Allen A.E."/>
            <person name="Badger J.H."/>
            <person name="Grimwood J."/>
            <person name="Jabbari K."/>
            <person name="Kuo A."/>
            <person name="Maheswari U."/>
            <person name="Martens C."/>
            <person name="Maumus F."/>
            <person name="Otillar R.P."/>
            <person name="Rayko E."/>
            <person name="Salamov A."/>
            <person name="Vandepoele K."/>
            <person name="Beszteri B."/>
            <person name="Gruber A."/>
            <person name="Heijde M."/>
            <person name="Katinka M."/>
            <person name="Mock T."/>
            <person name="Valentin K."/>
            <person name="Verret F."/>
            <person name="Berges J.A."/>
            <person name="Brownlee C."/>
            <person name="Cadoret J.P."/>
            <person name="Chiovitti A."/>
            <person name="Choi C.J."/>
            <person name="Coesel S."/>
            <person name="De Martino A."/>
            <person name="Detter J.C."/>
            <person name="Durkin C."/>
            <person name="Falciatore A."/>
            <person name="Fournet J."/>
            <person name="Haruta M."/>
            <person name="Huysman M.J."/>
            <person name="Jenkins B.D."/>
            <person name="Jiroutova K."/>
            <person name="Jorgensen R.E."/>
            <person name="Joubert Y."/>
            <person name="Kaplan A."/>
            <person name="Kroger N."/>
            <person name="Kroth P.G."/>
            <person name="La Roche J."/>
            <person name="Lindquist E."/>
            <person name="Lommer M."/>
            <person name="Martin-Jezequel V."/>
            <person name="Lopez P.J."/>
            <person name="Lucas S."/>
            <person name="Mangogna M."/>
            <person name="McGinnis K."/>
            <person name="Medlin L.K."/>
            <person name="Montsant A."/>
            <person name="Oudot-Le Secq M.P."/>
            <person name="Napoli C."/>
            <person name="Obornik M."/>
            <person name="Parker M.S."/>
            <person name="Petit J.L."/>
            <person name="Porcel B.M."/>
            <person name="Poulsen N."/>
            <person name="Robison M."/>
            <person name="Rychlewski L."/>
            <person name="Rynearson T.A."/>
            <person name="Schmutz J."/>
            <person name="Shapiro H."/>
            <person name="Siaut M."/>
            <person name="Stanley M."/>
            <person name="Sussman M.R."/>
            <person name="Taylor A.R."/>
            <person name="Vardi A."/>
            <person name="von Dassow P."/>
            <person name="Vyverman W."/>
            <person name="Willis A."/>
            <person name="Wyrwicz L.S."/>
            <person name="Rokhsar D.S."/>
            <person name="Weissenbach J."/>
            <person name="Armbrust E.V."/>
            <person name="Green B.R."/>
            <person name="Van de Peer Y."/>
            <person name="Grigoriev I.V."/>
        </authorList>
    </citation>
    <scope>NUCLEOTIDE SEQUENCE [LARGE SCALE GENOMIC DNA]</scope>
    <source>
        <strain evidence="12 13">CCAP 1055/1</strain>
    </source>
</reference>
<dbReference type="SUPFAM" id="SSF90123">
    <property type="entry name" value="ABC transporter transmembrane region"/>
    <property type="match status" value="1"/>
</dbReference>
<dbReference type="InterPro" id="IPR003593">
    <property type="entry name" value="AAA+_ATPase"/>
</dbReference>
<dbReference type="GO" id="GO:0016020">
    <property type="term" value="C:membrane"/>
    <property type="evidence" value="ECO:0007669"/>
    <property type="project" value="UniProtKB-SubCell"/>
</dbReference>
<keyword evidence="6 9" id="KW-1133">Transmembrane helix</keyword>
<keyword evidence="13" id="KW-1185">Reference proteome</keyword>
<feature type="region of interest" description="Disordered" evidence="8">
    <location>
        <begin position="1"/>
        <end position="30"/>
    </location>
</feature>
<evidence type="ECO:0000256" key="6">
    <source>
        <dbReference type="ARBA" id="ARBA00022989"/>
    </source>
</evidence>
<feature type="compositionally biased region" description="Basic and acidic residues" evidence="8">
    <location>
        <begin position="1"/>
        <end position="14"/>
    </location>
</feature>
<name>B5Y4J0_PHATC</name>
<reference evidence="13" key="2">
    <citation type="submission" date="2008-08" db="EMBL/GenBank/DDBJ databases">
        <authorList>
            <consortium name="Diatom Consortium"/>
            <person name="Grigoriev I."/>
            <person name="Grimwood J."/>
            <person name="Kuo A."/>
            <person name="Otillar R.P."/>
            <person name="Salamov A."/>
            <person name="Detter J.C."/>
            <person name="Lindquist E."/>
            <person name="Shapiro H."/>
            <person name="Lucas S."/>
            <person name="Glavina del Rio T."/>
            <person name="Pitluck S."/>
            <person name="Rokhsar D."/>
            <person name="Bowler C."/>
        </authorList>
    </citation>
    <scope>GENOME REANNOTATION</scope>
    <source>
        <strain evidence="13">CCAP 1055/1</strain>
    </source>
</reference>
<dbReference type="Gene3D" id="3.40.50.300">
    <property type="entry name" value="P-loop containing nucleotide triphosphate hydrolases"/>
    <property type="match status" value="1"/>
</dbReference>
<dbReference type="InterPro" id="IPR027417">
    <property type="entry name" value="P-loop_NTPase"/>
</dbReference>
<evidence type="ECO:0000256" key="2">
    <source>
        <dbReference type="ARBA" id="ARBA00007577"/>
    </source>
</evidence>
<dbReference type="PROSITE" id="PS50929">
    <property type="entry name" value="ABC_TM1F"/>
    <property type="match status" value="1"/>
</dbReference>
<keyword evidence="4" id="KW-0547">Nucleotide-binding</keyword>
<dbReference type="InterPro" id="IPR039421">
    <property type="entry name" value="Type_1_exporter"/>
</dbReference>
<evidence type="ECO:0000256" key="3">
    <source>
        <dbReference type="ARBA" id="ARBA00022692"/>
    </source>
</evidence>
<dbReference type="FunFam" id="3.40.50.300:FF:000251">
    <property type="entry name" value="ABC transporter B family member 19"/>
    <property type="match status" value="1"/>
</dbReference>
<feature type="transmembrane region" description="Helical" evidence="9">
    <location>
        <begin position="197"/>
        <end position="217"/>
    </location>
</feature>
<dbReference type="GO" id="GO:0005524">
    <property type="term" value="F:ATP binding"/>
    <property type="evidence" value="ECO:0007669"/>
    <property type="project" value="UniProtKB-KW"/>
</dbReference>
<evidence type="ECO:0000256" key="8">
    <source>
        <dbReference type="SAM" id="MobiDB-lite"/>
    </source>
</evidence>
<dbReference type="CDD" id="cd03249">
    <property type="entry name" value="ABC_MTABC3_MDL1_MDL2"/>
    <property type="match status" value="1"/>
</dbReference>
<dbReference type="STRING" id="556484.B5Y4J0"/>
<evidence type="ECO:0000256" key="9">
    <source>
        <dbReference type="SAM" id="Phobius"/>
    </source>
</evidence>